<comment type="cofactor">
    <cofactor evidence="1">
        <name>NAD(+)</name>
        <dbReference type="ChEBI" id="CHEBI:57540"/>
    </cofactor>
</comment>
<evidence type="ECO:0000259" key="4">
    <source>
        <dbReference type="Pfam" id="PF16363"/>
    </source>
</evidence>
<keyword evidence="3" id="KW-0456">Lyase</keyword>
<accession>F4NSF7</accession>
<proteinExistence type="predicted"/>
<organism evidence="5 6">
    <name type="scientific">Batrachochytrium dendrobatidis (strain JAM81 / FGSC 10211)</name>
    <name type="common">Frog chytrid fungus</name>
    <dbReference type="NCBI Taxonomy" id="684364"/>
    <lineage>
        <taxon>Eukaryota</taxon>
        <taxon>Fungi</taxon>
        <taxon>Fungi incertae sedis</taxon>
        <taxon>Chytridiomycota</taxon>
        <taxon>Chytridiomycota incertae sedis</taxon>
        <taxon>Chytridiomycetes</taxon>
        <taxon>Rhizophydiales</taxon>
        <taxon>Rhizophydiales incertae sedis</taxon>
        <taxon>Batrachochytrium</taxon>
    </lineage>
</organism>
<evidence type="ECO:0000256" key="2">
    <source>
        <dbReference type="ARBA" id="ARBA00023027"/>
    </source>
</evidence>
<evidence type="ECO:0000256" key="3">
    <source>
        <dbReference type="ARBA" id="ARBA00023239"/>
    </source>
</evidence>
<dbReference type="PANTHER" id="PTHR43000">
    <property type="entry name" value="DTDP-D-GLUCOSE 4,6-DEHYDRATASE-RELATED"/>
    <property type="match status" value="1"/>
</dbReference>
<evidence type="ECO:0000313" key="6">
    <source>
        <dbReference type="Proteomes" id="UP000007241"/>
    </source>
</evidence>
<dbReference type="InterPro" id="IPR005888">
    <property type="entry name" value="dTDP_Gluc_deHydtase"/>
</dbReference>
<dbReference type="OMA" id="KLIPLMC"/>
<feature type="domain" description="NAD(P)-binding" evidence="4">
    <location>
        <begin position="17"/>
        <end position="324"/>
    </location>
</feature>
<dbReference type="NCBIfam" id="TIGR01181">
    <property type="entry name" value="dTDP_gluc_dehyt"/>
    <property type="match status" value="1"/>
</dbReference>
<dbReference type="Gene3D" id="3.40.50.720">
    <property type="entry name" value="NAD(P)-binding Rossmann-like Domain"/>
    <property type="match status" value="1"/>
</dbReference>
<keyword evidence="2" id="KW-0520">NAD</keyword>
<sequence>MSTAVSGSREVASHNILVTGGAGFIGSHVVIHLVKSFPSWNIYAFDKLDYCASLKSLQEVVDYPNYSFIKGDVCSAEFINYLLSEKKIDVILHLAAQSHVDNSFGDSLEFTRNNVYGTHVLLEAARAHKIRRFVHVSTDEVYGEVDHQEACKNPDMNETSILAPSNPYAATKAAAECLVMAYYKSFKLPIIITRSNNIFGPFQYPEKIIPKFICSILKNLPCYIHGDGSNSRRYLFAGDLTRALTIILLHGKFGETYNIGSDCEITNLELTRSLLRHFNIADEKNSIRFVEDRAFNDKRYAIDSSKIHSLGWRPTTTFEEGIRITIEWYRAHADNWWGDNISSALVPHPGRKFPPLQFLTESFKADEMDGM</sequence>
<dbReference type="FunCoup" id="F4NSF7">
    <property type="interactions" value="102"/>
</dbReference>
<dbReference type="InParanoid" id="F4NSF7"/>
<name>F4NSF7_BATDJ</name>
<evidence type="ECO:0000313" key="5">
    <source>
        <dbReference type="EMBL" id="EGF84249.1"/>
    </source>
</evidence>
<dbReference type="Pfam" id="PF16363">
    <property type="entry name" value="GDP_Man_Dehyd"/>
    <property type="match status" value="1"/>
</dbReference>
<dbReference type="GO" id="GO:0009225">
    <property type="term" value="P:nucleotide-sugar metabolic process"/>
    <property type="evidence" value="ECO:0007669"/>
    <property type="project" value="InterPro"/>
</dbReference>
<dbReference type="RefSeq" id="XP_006675185.1">
    <property type="nucleotide sequence ID" value="XM_006675122.1"/>
</dbReference>
<dbReference type="InterPro" id="IPR016040">
    <property type="entry name" value="NAD(P)-bd_dom"/>
</dbReference>
<dbReference type="GO" id="GO:0008460">
    <property type="term" value="F:dTDP-glucose 4,6-dehydratase activity"/>
    <property type="evidence" value="ECO:0000318"/>
    <property type="project" value="GO_Central"/>
</dbReference>
<evidence type="ECO:0000256" key="1">
    <source>
        <dbReference type="ARBA" id="ARBA00001911"/>
    </source>
</evidence>
<dbReference type="HOGENOM" id="CLU_007383_1_14_1"/>
<reference evidence="5 6" key="1">
    <citation type="submission" date="2009-12" db="EMBL/GenBank/DDBJ databases">
        <title>The draft genome of Batrachochytrium dendrobatidis.</title>
        <authorList>
            <consortium name="US DOE Joint Genome Institute (JGI-PGF)"/>
            <person name="Kuo A."/>
            <person name="Salamov A."/>
            <person name="Schmutz J."/>
            <person name="Lucas S."/>
            <person name="Pitluck S."/>
            <person name="Rosenblum E."/>
            <person name="Stajich J."/>
            <person name="Eisen M."/>
            <person name="Grigoriev I.V."/>
        </authorList>
    </citation>
    <scope>NUCLEOTIDE SEQUENCE [LARGE SCALE GENOMIC DNA]</scope>
    <source>
        <strain evidence="6">JAM81 / FGSC 10211</strain>
    </source>
</reference>
<dbReference type="AlphaFoldDB" id="F4NSF7"/>
<dbReference type="SUPFAM" id="SSF51735">
    <property type="entry name" value="NAD(P)-binding Rossmann-fold domains"/>
    <property type="match status" value="1"/>
</dbReference>
<dbReference type="Proteomes" id="UP000007241">
    <property type="component" value="Unassembled WGS sequence"/>
</dbReference>
<dbReference type="CDD" id="cd05246">
    <property type="entry name" value="dTDP_GD_SDR_e"/>
    <property type="match status" value="1"/>
</dbReference>
<dbReference type="FunFam" id="3.40.50.720:FF:000304">
    <property type="entry name" value="UDP-glucose 4,6-dehydratase"/>
    <property type="match status" value="1"/>
</dbReference>
<keyword evidence="6" id="KW-1185">Reference proteome</keyword>
<dbReference type="InterPro" id="IPR036291">
    <property type="entry name" value="NAD(P)-bd_dom_sf"/>
</dbReference>
<gene>
    <name evidence="5" type="ORF">BATDEDRAFT_18531</name>
</gene>
<protein>
    <recommendedName>
        <fullName evidence="4">NAD(P)-binding domain-containing protein</fullName>
    </recommendedName>
</protein>
<dbReference type="GeneID" id="18237295"/>
<dbReference type="EMBL" id="GL882879">
    <property type="protein sequence ID" value="EGF84249.1"/>
    <property type="molecule type" value="Genomic_DNA"/>
</dbReference>
<dbReference type="OrthoDB" id="331544at2759"/>
<dbReference type="STRING" id="684364.F4NSF7"/>
<dbReference type="Gene3D" id="3.90.25.10">
    <property type="entry name" value="UDP-galactose 4-epimerase, domain 1"/>
    <property type="match status" value="1"/>
</dbReference>